<dbReference type="PANTHER" id="PTHR30419:SF8">
    <property type="entry name" value="NITROGEN ASSIMILATION TRANSCRIPTIONAL ACTIVATOR-RELATED"/>
    <property type="match status" value="1"/>
</dbReference>
<dbReference type="Pfam" id="PF00126">
    <property type="entry name" value="HTH_1"/>
    <property type="match status" value="1"/>
</dbReference>
<dbReference type="RefSeq" id="WP_038491118.1">
    <property type="nucleotide sequence ID" value="NZ_CP009962.1"/>
</dbReference>
<keyword evidence="2" id="KW-0805">Transcription regulation</keyword>
<keyword evidence="7" id="KW-1185">Reference proteome</keyword>
<dbReference type="OrthoDB" id="5914299at2"/>
<evidence type="ECO:0000313" key="7">
    <source>
        <dbReference type="Proteomes" id="UP000030302"/>
    </source>
</evidence>
<organism evidence="6 7">
    <name type="scientific">Collimonas arenae</name>
    <dbReference type="NCBI Taxonomy" id="279058"/>
    <lineage>
        <taxon>Bacteria</taxon>
        <taxon>Pseudomonadati</taxon>
        <taxon>Pseudomonadota</taxon>
        <taxon>Betaproteobacteria</taxon>
        <taxon>Burkholderiales</taxon>
        <taxon>Oxalobacteraceae</taxon>
        <taxon>Collimonas</taxon>
    </lineage>
</organism>
<dbReference type="GO" id="GO:0005829">
    <property type="term" value="C:cytosol"/>
    <property type="evidence" value="ECO:0007669"/>
    <property type="project" value="TreeGrafter"/>
</dbReference>
<reference evidence="7" key="1">
    <citation type="journal article" date="2014" name="Soil Biol. Biochem.">
        <title>Structure and function of bacterial communities in ageing soils: Insights from the Mendocino ecological staircase.</title>
        <authorList>
            <person name="Uroz S."/>
            <person name="Tech J.J."/>
            <person name="Sawaya N.A."/>
            <person name="Frey-Klett P."/>
            <person name="Leveau J.H.J."/>
        </authorList>
    </citation>
    <scope>NUCLEOTIDE SEQUENCE [LARGE SCALE GENOMIC DNA]</scope>
    <source>
        <strain evidence="7">Cal35</strain>
    </source>
</reference>
<accession>A0A0A1FDL3</accession>
<dbReference type="SUPFAM" id="SSF53850">
    <property type="entry name" value="Periplasmic binding protein-like II"/>
    <property type="match status" value="1"/>
</dbReference>
<evidence type="ECO:0000256" key="1">
    <source>
        <dbReference type="ARBA" id="ARBA00009437"/>
    </source>
</evidence>
<dbReference type="KEGG" id="care:LT85_3453"/>
<dbReference type="HOGENOM" id="CLU_039613_6_0_4"/>
<evidence type="ECO:0000256" key="2">
    <source>
        <dbReference type="ARBA" id="ARBA00023015"/>
    </source>
</evidence>
<dbReference type="InterPro" id="IPR050950">
    <property type="entry name" value="HTH-type_LysR_regulators"/>
</dbReference>
<evidence type="ECO:0000259" key="5">
    <source>
        <dbReference type="PROSITE" id="PS50931"/>
    </source>
</evidence>
<dbReference type="PANTHER" id="PTHR30419">
    <property type="entry name" value="HTH-TYPE TRANSCRIPTIONAL REGULATOR YBHD"/>
    <property type="match status" value="1"/>
</dbReference>
<keyword evidence="4" id="KW-0804">Transcription</keyword>
<feature type="domain" description="HTH lysR-type" evidence="5">
    <location>
        <begin position="14"/>
        <end position="71"/>
    </location>
</feature>
<dbReference type="InterPro" id="IPR036388">
    <property type="entry name" value="WH-like_DNA-bd_sf"/>
</dbReference>
<proteinExistence type="inferred from homology"/>
<gene>
    <name evidence="6" type="ORF">LT85_3453</name>
</gene>
<keyword evidence="3" id="KW-0238">DNA-binding</keyword>
<dbReference type="PRINTS" id="PR00039">
    <property type="entry name" value="HTHLYSR"/>
</dbReference>
<dbReference type="AlphaFoldDB" id="A0A0A1FDL3"/>
<dbReference type="InterPro" id="IPR036390">
    <property type="entry name" value="WH_DNA-bd_sf"/>
</dbReference>
<dbReference type="Pfam" id="PF03466">
    <property type="entry name" value="LysR_substrate"/>
    <property type="match status" value="1"/>
</dbReference>
<sequence length="313" mass="35035">MSTNDTNWFLRARLKTRQLLLLIALDEERNIHRAAEALNMTQPAASKQLKDLEDMLDVLLFERLPRGMRPTIYGEAMIRHSRMALTSLSHAHDDITALKSGLSGQVNVGAILSPGMVLLPPAIARLKQQAPMLRIGVEVESSNILLERLQRGSLDFLVARIMDQDDNRNLEYEELSDEPVCAVARVDHPLRHVSNLQLKDIADSGWILPPKGSILRHRVDMMFHKDGLAPPSNVVDTTAILVISSLLQQTDFLHVMPAEVARFYVQVNVLAILPIELPCKMDGFGIITRRLQILSPGAKILQQTIRDVAAQIY</sequence>
<dbReference type="Proteomes" id="UP000030302">
    <property type="component" value="Chromosome"/>
</dbReference>
<evidence type="ECO:0000256" key="3">
    <source>
        <dbReference type="ARBA" id="ARBA00023125"/>
    </source>
</evidence>
<dbReference type="EMBL" id="CP009962">
    <property type="protein sequence ID" value="AIY42611.1"/>
    <property type="molecule type" value="Genomic_DNA"/>
</dbReference>
<name>A0A0A1FDL3_9BURK</name>
<dbReference type="Gene3D" id="1.10.10.10">
    <property type="entry name" value="Winged helix-like DNA-binding domain superfamily/Winged helix DNA-binding domain"/>
    <property type="match status" value="1"/>
</dbReference>
<evidence type="ECO:0000313" key="6">
    <source>
        <dbReference type="EMBL" id="AIY42611.1"/>
    </source>
</evidence>
<dbReference type="GO" id="GO:0003700">
    <property type="term" value="F:DNA-binding transcription factor activity"/>
    <property type="evidence" value="ECO:0007669"/>
    <property type="project" value="InterPro"/>
</dbReference>
<dbReference type="SUPFAM" id="SSF46785">
    <property type="entry name" value="Winged helix' DNA-binding domain"/>
    <property type="match status" value="1"/>
</dbReference>
<evidence type="ECO:0000256" key="4">
    <source>
        <dbReference type="ARBA" id="ARBA00023163"/>
    </source>
</evidence>
<comment type="similarity">
    <text evidence="1">Belongs to the LysR transcriptional regulatory family.</text>
</comment>
<dbReference type="Gene3D" id="3.40.190.10">
    <property type="entry name" value="Periplasmic binding protein-like II"/>
    <property type="match status" value="2"/>
</dbReference>
<dbReference type="InterPro" id="IPR000847">
    <property type="entry name" value="LysR_HTH_N"/>
</dbReference>
<dbReference type="InterPro" id="IPR005119">
    <property type="entry name" value="LysR_subst-bd"/>
</dbReference>
<dbReference type="STRING" id="279058.LT85_3453"/>
<dbReference type="PROSITE" id="PS50931">
    <property type="entry name" value="HTH_LYSR"/>
    <property type="match status" value="1"/>
</dbReference>
<protein>
    <recommendedName>
        <fullName evidence="5">HTH lysR-type domain-containing protein</fullName>
    </recommendedName>
</protein>
<dbReference type="GO" id="GO:0003677">
    <property type="term" value="F:DNA binding"/>
    <property type="evidence" value="ECO:0007669"/>
    <property type="project" value="UniProtKB-KW"/>
</dbReference>